<evidence type="ECO:0000256" key="2">
    <source>
        <dbReference type="ARBA" id="ARBA00005128"/>
    </source>
</evidence>
<keyword evidence="5" id="KW-0479">Metal-binding</keyword>
<dbReference type="PROSITE" id="PS00444">
    <property type="entry name" value="POLYPRENYL_SYNTHASE_2"/>
    <property type="match status" value="1"/>
</dbReference>
<dbReference type="Proteomes" id="UP000465866">
    <property type="component" value="Chromosome"/>
</dbReference>
<evidence type="ECO:0000313" key="9">
    <source>
        <dbReference type="EMBL" id="BBX48879.1"/>
    </source>
</evidence>
<evidence type="ECO:0000256" key="3">
    <source>
        <dbReference type="ARBA" id="ARBA00006706"/>
    </source>
</evidence>
<evidence type="ECO:0000256" key="6">
    <source>
        <dbReference type="ARBA" id="ARBA00022842"/>
    </source>
</evidence>
<protein>
    <submittedName>
        <fullName evidence="9">Polyprenyl synthetase</fullName>
    </submittedName>
</protein>
<evidence type="ECO:0000256" key="8">
    <source>
        <dbReference type="SAM" id="MobiDB-lite"/>
    </source>
</evidence>
<gene>
    <name evidence="9" type="ORF">MCOO_48940</name>
</gene>
<dbReference type="SFLD" id="SFLDS00005">
    <property type="entry name" value="Isoprenoid_Synthase_Type_I"/>
    <property type="match status" value="1"/>
</dbReference>
<dbReference type="AlphaFoldDB" id="A0A7I7L4G6"/>
<comment type="similarity">
    <text evidence="3 7">Belongs to the FPP/GGPP synthase family.</text>
</comment>
<dbReference type="KEGG" id="mcoo:MCOO_48940"/>
<keyword evidence="4 7" id="KW-0808">Transferase</keyword>
<accession>A0A7I7L4G6</accession>
<evidence type="ECO:0000256" key="7">
    <source>
        <dbReference type="RuleBase" id="RU004466"/>
    </source>
</evidence>
<dbReference type="PANTHER" id="PTHR12001">
    <property type="entry name" value="GERANYLGERANYL PYROPHOSPHATE SYNTHASE"/>
    <property type="match status" value="1"/>
</dbReference>
<comment type="pathway">
    <text evidence="2">Isoprenoid biosynthesis.</text>
</comment>
<evidence type="ECO:0000256" key="1">
    <source>
        <dbReference type="ARBA" id="ARBA00001946"/>
    </source>
</evidence>
<dbReference type="GO" id="GO:0008299">
    <property type="term" value="P:isoprenoid biosynthetic process"/>
    <property type="evidence" value="ECO:0007669"/>
    <property type="project" value="InterPro"/>
</dbReference>
<dbReference type="InterPro" id="IPR008949">
    <property type="entry name" value="Isoprenoid_synthase_dom_sf"/>
</dbReference>
<dbReference type="InterPro" id="IPR033749">
    <property type="entry name" value="Polyprenyl_synt_CS"/>
</dbReference>
<dbReference type="PANTHER" id="PTHR12001:SF85">
    <property type="entry name" value="SHORT CHAIN ISOPRENYL DIPHOSPHATE SYNTHASE"/>
    <property type="match status" value="1"/>
</dbReference>
<reference evidence="9 10" key="1">
    <citation type="journal article" date="2019" name="Emerg. Microbes Infect.">
        <title>Comprehensive subspecies identification of 175 nontuberculous mycobacteria species based on 7547 genomic profiles.</title>
        <authorList>
            <person name="Matsumoto Y."/>
            <person name="Kinjo T."/>
            <person name="Motooka D."/>
            <person name="Nabeya D."/>
            <person name="Jung N."/>
            <person name="Uechi K."/>
            <person name="Horii T."/>
            <person name="Iida T."/>
            <person name="Fujita J."/>
            <person name="Nakamura S."/>
        </authorList>
    </citation>
    <scope>NUCLEOTIDE SEQUENCE [LARGE SCALE GENOMIC DNA]</scope>
    <source>
        <strain evidence="9 10">JCM 12404</strain>
    </source>
</reference>
<sequence>MSELRALSLAPSVQPDEPDQGSWSAPGHFDVWRIGLRRKVLTHVTEFVADRCSAELDASGMEVAGDILVNFVTGGKCLRSTFMYLGWLAGASDSDEALFASASLELLHAFALLQDDVMDASSSRRGHPAAHIQFSRWHRQRKLSGSADRFGESAAILLGDLCLIWAEQMLRESGVEYGRLQRAWPRYDAMRAELAMGQFADLANDVRDLPSMAEVLEVARRKSGNYTVRRPLEIGAAMSGCGDRTVSGLGRYGEAVGEAFQLRDDVLGVFGAETVTGKPDGQDLIERKATSVVIAAHHLADPPVRTQLERLMNSGDLDGGAIDSWRDLIVATGAVRWIEDTINDRVASALRELDALAIDEPVRTALTNMAAVCTERVE</sequence>
<proteinExistence type="inferred from homology"/>
<feature type="region of interest" description="Disordered" evidence="8">
    <location>
        <begin position="1"/>
        <end position="24"/>
    </location>
</feature>
<dbReference type="PROSITE" id="PS00723">
    <property type="entry name" value="POLYPRENYL_SYNTHASE_1"/>
    <property type="match status" value="1"/>
</dbReference>
<organism evidence="9 10">
    <name type="scientific">Mycobacterium cookii</name>
    <dbReference type="NCBI Taxonomy" id="1775"/>
    <lineage>
        <taxon>Bacteria</taxon>
        <taxon>Bacillati</taxon>
        <taxon>Actinomycetota</taxon>
        <taxon>Actinomycetes</taxon>
        <taxon>Mycobacteriales</taxon>
        <taxon>Mycobacteriaceae</taxon>
        <taxon>Mycobacterium</taxon>
    </lineage>
</organism>
<name>A0A7I7L4G6_9MYCO</name>
<dbReference type="SUPFAM" id="SSF48576">
    <property type="entry name" value="Terpenoid synthases"/>
    <property type="match status" value="1"/>
</dbReference>
<evidence type="ECO:0000256" key="5">
    <source>
        <dbReference type="ARBA" id="ARBA00022723"/>
    </source>
</evidence>
<keyword evidence="6" id="KW-0460">Magnesium</keyword>
<dbReference type="EMBL" id="AP022569">
    <property type="protein sequence ID" value="BBX48879.1"/>
    <property type="molecule type" value="Genomic_DNA"/>
</dbReference>
<keyword evidence="10" id="KW-1185">Reference proteome</keyword>
<dbReference type="Gene3D" id="1.10.600.10">
    <property type="entry name" value="Farnesyl Diphosphate Synthase"/>
    <property type="match status" value="1"/>
</dbReference>
<evidence type="ECO:0000256" key="4">
    <source>
        <dbReference type="ARBA" id="ARBA00022679"/>
    </source>
</evidence>
<dbReference type="CDD" id="cd00685">
    <property type="entry name" value="Trans_IPPS_HT"/>
    <property type="match status" value="1"/>
</dbReference>
<dbReference type="Pfam" id="PF00348">
    <property type="entry name" value="polyprenyl_synt"/>
    <property type="match status" value="1"/>
</dbReference>
<comment type="cofactor">
    <cofactor evidence="1">
        <name>Mg(2+)</name>
        <dbReference type="ChEBI" id="CHEBI:18420"/>
    </cofactor>
</comment>
<evidence type="ECO:0000313" key="10">
    <source>
        <dbReference type="Proteomes" id="UP000465866"/>
    </source>
</evidence>
<dbReference type="InterPro" id="IPR000092">
    <property type="entry name" value="Polyprenyl_synt"/>
</dbReference>
<dbReference type="GO" id="GO:0046872">
    <property type="term" value="F:metal ion binding"/>
    <property type="evidence" value="ECO:0007669"/>
    <property type="project" value="UniProtKB-KW"/>
</dbReference>
<dbReference type="GO" id="GO:0004659">
    <property type="term" value="F:prenyltransferase activity"/>
    <property type="evidence" value="ECO:0007669"/>
    <property type="project" value="InterPro"/>
</dbReference>